<comment type="caution">
    <text evidence="2">The sequence shown here is derived from an EMBL/GenBank/DDBJ whole genome shotgun (WGS) entry which is preliminary data.</text>
</comment>
<evidence type="ECO:0000256" key="1">
    <source>
        <dbReference type="SAM" id="MobiDB-lite"/>
    </source>
</evidence>
<organism evidence="2 3">
    <name type="scientific">Babesia gibsoni</name>
    <dbReference type="NCBI Taxonomy" id="33632"/>
    <lineage>
        <taxon>Eukaryota</taxon>
        <taxon>Sar</taxon>
        <taxon>Alveolata</taxon>
        <taxon>Apicomplexa</taxon>
        <taxon>Aconoidasida</taxon>
        <taxon>Piroplasmida</taxon>
        <taxon>Babesiidae</taxon>
        <taxon>Babesia</taxon>
    </lineage>
</organism>
<accession>A0AAD8PEF9</accession>
<feature type="region of interest" description="Disordered" evidence="1">
    <location>
        <begin position="56"/>
        <end position="79"/>
    </location>
</feature>
<dbReference type="AlphaFoldDB" id="A0AAD8PEF9"/>
<feature type="compositionally biased region" description="Polar residues" evidence="1">
    <location>
        <begin position="56"/>
        <end position="65"/>
    </location>
</feature>
<gene>
    <name evidence="2" type="ORF">BgAZ_207120</name>
</gene>
<proteinExistence type="predicted"/>
<dbReference type="Proteomes" id="UP001230268">
    <property type="component" value="Unassembled WGS sequence"/>
</dbReference>
<evidence type="ECO:0000313" key="2">
    <source>
        <dbReference type="EMBL" id="KAK1443836.1"/>
    </source>
</evidence>
<sequence length="267" mass="30339">MVLVKNLDEASDEGISEKTAIKPFGSNTRKEVKKLWRSIALPEAYHGRLDRAAYENNSPISNVSSPKGDVSSRRTESSSLTYRYRKSISRKPVYDERSHSDNRVVVPPEYRKVKNLHEYASKGQYKGNDGLPYMQIKDIKGEFLEDLNTRDYPFDSFNEEHTNGNALALPTKYGEGYTSLDDGSTGGSFTTIELNGINPRKSKKNKELTVLPKGSFDNDSLGNTTKFKKRLETQLRKLGTTLVTYFKTARDKIKHAFQRLCNRNKHS</sequence>
<evidence type="ECO:0000313" key="3">
    <source>
        <dbReference type="Proteomes" id="UP001230268"/>
    </source>
</evidence>
<keyword evidence="3" id="KW-1185">Reference proteome</keyword>
<protein>
    <submittedName>
        <fullName evidence="2">Uncharacterized protein</fullName>
    </submittedName>
</protein>
<name>A0AAD8PEF9_BABGI</name>
<dbReference type="EMBL" id="JAVEPI010000002">
    <property type="protein sequence ID" value="KAK1443836.1"/>
    <property type="molecule type" value="Genomic_DNA"/>
</dbReference>
<reference evidence="2" key="1">
    <citation type="submission" date="2023-08" db="EMBL/GenBank/DDBJ databases">
        <title>Draft sequence of the Babesia gibsoni genome.</title>
        <authorList>
            <person name="Yamagishi J.Y."/>
            <person name="Xuan X.X."/>
        </authorList>
    </citation>
    <scope>NUCLEOTIDE SEQUENCE</scope>
    <source>
        <strain evidence="2">Azabu</strain>
    </source>
</reference>